<keyword evidence="11" id="KW-1185">Reference proteome</keyword>
<dbReference type="Proteomes" id="UP000698752">
    <property type="component" value="Unassembled WGS sequence"/>
</dbReference>
<dbReference type="EC" id="2.4.1.255" evidence="3"/>
<dbReference type="Gene3D" id="3.40.50.11380">
    <property type="match status" value="1"/>
</dbReference>
<dbReference type="InterPro" id="IPR029489">
    <property type="entry name" value="OGT/SEC/SPY_C"/>
</dbReference>
<dbReference type="Gene3D" id="3.40.50.2000">
    <property type="entry name" value="Glycogen Phosphorylase B"/>
    <property type="match status" value="1"/>
</dbReference>
<evidence type="ECO:0000256" key="7">
    <source>
        <dbReference type="ARBA" id="ARBA00022803"/>
    </source>
</evidence>
<evidence type="ECO:0000313" key="10">
    <source>
        <dbReference type="EMBL" id="MBR0652426.1"/>
    </source>
</evidence>
<organism evidence="10 11">
    <name type="scientific">Neoroseomonas terrae</name>
    <dbReference type="NCBI Taxonomy" id="424799"/>
    <lineage>
        <taxon>Bacteria</taxon>
        <taxon>Pseudomonadati</taxon>
        <taxon>Pseudomonadota</taxon>
        <taxon>Alphaproteobacteria</taxon>
        <taxon>Acetobacterales</taxon>
        <taxon>Acetobacteraceae</taxon>
        <taxon>Neoroseomonas</taxon>
    </lineage>
</organism>
<evidence type="ECO:0000313" key="11">
    <source>
        <dbReference type="Proteomes" id="UP000698752"/>
    </source>
</evidence>
<feature type="domain" description="O-GlcNAc transferase C-terminal" evidence="9">
    <location>
        <begin position="388"/>
        <end position="544"/>
    </location>
</feature>
<evidence type="ECO:0000256" key="6">
    <source>
        <dbReference type="ARBA" id="ARBA00022737"/>
    </source>
</evidence>
<comment type="similarity">
    <text evidence="2">Belongs to the glycosyltransferase 41 family. O-GlcNAc transferase subfamily.</text>
</comment>
<evidence type="ECO:0000256" key="4">
    <source>
        <dbReference type="ARBA" id="ARBA00022676"/>
    </source>
</evidence>
<keyword evidence="5" id="KW-0808">Transferase</keyword>
<accession>A0ABS5EN29</accession>
<feature type="repeat" description="TPR" evidence="8">
    <location>
        <begin position="70"/>
        <end position="103"/>
    </location>
</feature>
<dbReference type="InterPro" id="IPR019734">
    <property type="entry name" value="TPR_rpt"/>
</dbReference>
<sequence length="762" mass="80931">MAAADLNHCIALHQAGRLDDAIACYRRALPRDRGGVQVNRLLGIALAAAGDAASALPHLHTALVGAPRDPALLNDVGNVQRALGRQPEAVDSFRRAIQAGPAFAFAHFNLADALLEMGRHAEALEVFRTILLRRFDGMDADFHNNLGICLMALGRAEEALTAFHAALKADPAHAAAAAHAGAALQQVGRHRDSVEFLRGRAGRHGVTIQILTTLGQGLLNLNDNAPALEVFDEVLRREPELERGLTGQALALSSLGRDAAAIEAIDRAAALYPASRSVQLISGNIRLGAKDPEGAVAAFARAAALPAGRSPDAALPMLLFNRLRLCDWTDFATTRDAVLAGAAEGSLRLPPFEALCIADDPALHLRCAGLHARENQPTRRAALPAPPDGGRIRIGYVSGELREHAVGHLMARLLELHDRDAFEVHAISLGRLTGDSVEARLRAAVENFHDCSSMPDAAAIAHVRGLGLDIAVNLNGYTGNSRTALFSHGIAPVQAVFLGYPGTMGAPFMDYVIADAATVPEGADRFYAEKVVRLPGCFMPTDDQREVTIAGLTRTQFGLPEDGIVFCCFNNTHKILPEAFDGLMRILAATPGSVLWLREESAAATRNLKQAAADRAIDPARLIMAGRVDHADHLGRHALADLFLDTLPYNAHTTACDALGAGLPVLTRAGEAFAGRVAASLLRAVGLPELIADSAAAFEARAIALAADRPALTAIRARLDAALPSCTLFDTPRYTRNLEAAFRVMRDRHRAGAPPEAFAVPV</sequence>
<proteinExistence type="inferred from homology"/>
<protein>
    <recommendedName>
        <fullName evidence="3">protein O-GlcNAc transferase</fullName>
        <ecNumber evidence="3">2.4.1.255</ecNumber>
    </recommendedName>
</protein>
<dbReference type="Pfam" id="PF13432">
    <property type="entry name" value="TPR_16"/>
    <property type="match status" value="3"/>
</dbReference>
<evidence type="ECO:0000256" key="8">
    <source>
        <dbReference type="PROSITE-ProRule" id="PRU00339"/>
    </source>
</evidence>
<feature type="repeat" description="TPR" evidence="8">
    <location>
        <begin position="140"/>
        <end position="173"/>
    </location>
</feature>
<dbReference type="PANTHER" id="PTHR44998:SF1">
    <property type="entry name" value="UDP-N-ACETYLGLUCOSAMINE--PEPTIDE N-ACETYLGLUCOSAMINYLTRANSFERASE 110 KDA SUBUNIT"/>
    <property type="match status" value="1"/>
</dbReference>
<keyword evidence="6" id="KW-0677">Repeat</keyword>
<dbReference type="PANTHER" id="PTHR44998">
    <property type="match status" value="1"/>
</dbReference>
<dbReference type="PROSITE" id="PS50005">
    <property type="entry name" value="TPR"/>
    <property type="match status" value="3"/>
</dbReference>
<evidence type="ECO:0000256" key="2">
    <source>
        <dbReference type="ARBA" id="ARBA00005386"/>
    </source>
</evidence>
<evidence type="ECO:0000256" key="3">
    <source>
        <dbReference type="ARBA" id="ARBA00011970"/>
    </source>
</evidence>
<dbReference type="SUPFAM" id="SSF48452">
    <property type="entry name" value="TPR-like"/>
    <property type="match status" value="3"/>
</dbReference>
<gene>
    <name evidence="10" type="ORF">GXW78_22410</name>
</gene>
<dbReference type="SMART" id="SM00028">
    <property type="entry name" value="TPR"/>
    <property type="match status" value="7"/>
</dbReference>
<feature type="domain" description="O-GlcNAc transferase C-terminal" evidence="9">
    <location>
        <begin position="549"/>
        <end position="738"/>
    </location>
</feature>
<dbReference type="RefSeq" id="WP_211871143.1">
    <property type="nucleotide sequence ID" value="NZ_JAAEDI010000028.1"/>
</dbReference>
<dbReference type="EMBL" id="JAAEDI010000028">
    <property type="protein sequence ID" value="MBR0652426.1"/>
    <property type="molecule type" value="Genomic_DNA"/>
</dbReference>
<reference evidence="11" key="1">
    <citation type="journal article" date="2021" name="Syst. Appl. Microbiol.">
        <title>Roseomonas hellenica sp. nov., isolated from roots of wild-growing Alkanna tinctoria.</title>
        <authorList>
            <person name="Rat A."/>
            <person name="Naranjo H.D."/>
            <person name="Lebbe L."/>
            <person name="Cnockaert M."/>
            <person name="Krigas N."/>
            <person name="Grigoriadou K."/>
            <person name="Maloupa E."/>
            <person name="Willems A."/>
        </authorList>
    </citation>
    <scope>NUCLEOTIDE SEQUENCE [LARGE SCALE GENOMIC DNA]</scope>
    <source>
        <strain evidence="11">LMG 31159</strain>
    </source>
</reference>
<keyword evidence="7 8" id="KW-0802">TPR repeat</keyword>
<keyword evidence="4" id="KW-0328">Glycosyltransferase</keyword>
<comment type="caution">
    <text evidence="10">The sequence shown here is derived from an EMBL/GenBank/DDBJ whole genome shotgun (WGS) entry which is preliminary data.</text>
</comment>
<feature type="repeat" description="TPR" evidence="8">
    <location>
        <begin position="208"/>
        <end position="241"/>
    </location>
</feature>
<dbReference type="InterPro" id="IPR011990">
    <property type="entry name" value="TPR-like_helical_dom_sf"/>
</dbReference>
<comment type="pathway">
    <text evidence="1">Protein modification; protein glycosylation.</text>
</comment>
<dbReference type="Gene3D" id="1.25.40.10">
    <property type="entry name" value="Tetratricopeptide repeat domain"/>
    <property type="match status" value="3"/>
</dbReference>
<evidence type="ECO:0000256" key="5">
    <source>
        <dbReference type="ARBA" id="ARBA00022679"/>
    </source>
</evidence>
<dbReference type="Pfam" id="PF13844">
    <property type="entry name" value="Glyco_transf_41"/>
    <property type="match status" value="2"/>
</dbReference>
<evidence type="ECO:0000259" key="9">
    <source>
        <dbReference type="Pfam" id="PF13844"/>
    </source>
</evidence>
<name>A0ABS5EN29_9PROT</name>
<evidence type="ECO:0000256" key="1">
    <source>
        <dbReference type="ARBA" id="ARBA00004922"/>
    </source>
</evidence>